<name>A0A024TME6_9STRA</name>
<protein>
    <submittedName>
        <fullName evidence="1">Uncharacterized protein</fullName>
    </submittedName>
</protein>
<gene>
    <name evidence="1" type="ORF">H310_11466</name>
</gene>
<dbReference type="VEuPathDB" id="FungiDB:H310_11466"/>
<reference evidence="1" key="1">
    <citation type="submission" date="2013-12" db="EMBL/GenBank/DDBJ databases">
        <title>The Genome Sequence of Aphanomyces invadans NJM9701.</title>
        <authorList>
            <consortium name="The Broad Institute Genomics Platform"/>
            <person name="Russ C."/>
            <person name="Tyler B."/>
            <person name="van West P."/>
            <person name="Dieguez-Uribeondo J."/>
            <person name="Young S.K."/>
            <person name="Zeng Q."/>
            <person name="Gargeya S."/>
            <person name="Fitzgerald M."/>
            <person name="Abouelleil A."/>
            <person name="Alvarado L."/>
            <person name="Chapman S.B."/>
            <person name="Gainer-Dewar J."/>
            <person name="Goldberg J."/>
            <person name="Griggs A."/>
            <person name="Gujja S."/>
            <person name="Hansen M."/>
            <person name="Howarth C."/>
            <person name="Imamovic A."/>
            <person name="Ireland A."/>
            <person name="Larimer J."/>
            <person name="McCowan C."/>
            <person name="Murphy C."/>
            <person name="Pearson M."/>
            <person name="Poon T.W."/>
            <person name="Priest M."/>
            <person name="Roberts A."/>
            <person name="Saif S."/>
            <person name="Shea T."/>
            <person name="Sykes S."/>
            <person name="Wortman J."/>
            <person name="Nusbaum C."/>
            <person name="Birren B."/>
        </authorList>
    </citation>
    <scope>NUCLEOTIDE SEQUENCE [LARGE SCALE GENOMIC DNA]</scope>
    <source>
        <strain evidence="1">NJM9701</strain>
    </source>
</reference>
<sequence>MRKPEALRAATCRLNKDTAGRQQWKTKTWATLQPARQSFGTLAQANAMEVIETPQQTQPATAPDVTEQYSSSPLEFQLVTGDRFNPAPKRPLSPLSPHVTTSNRYALLQEDDLDLSLEDFALPRVVVEDPEFPRATTLAKKSRPNKSKHAHFERATKLIREKDVESNILADQMGLINDVAMSSVRGRFEKAASRTRDTPTMGA</sequence>
<organism evidence="1">
    <name type="scientific">Aphanomyces invadans</name>
    <dbReference type="NCBI Taxonomy" id="157072"/>
    <lineage>
        <taxon>Eukaryota</taxon>
        <taxon>Sar</taxon>
        <taxon>Stramenopiles</taxon>
        <taxon>Oomycota</taxon>
        <taxon>Saprolegniomycetes</taxon>
        <taxon>Saprolegniales</taxon>
        <taxon>Verrucalvaceae</taxon>
        <taxon>Aphanomyces</taxon>
    </lineage>
</organism>
<accession>A0A024TME6</accession>
<evidence type="ECO:0000313" key="1">
    <source>
        <dbReference type="EMBL" id="ETV94791.1"/>
    </source>
</evidence>
<proteinExistence type="predicted"/>
<dbReference type="EMBL" id="KI913983">
    <property type="protein sequence ID" value="ETV94791.1"/>
    <property type="molecule type" value="Genomic_DNA"/>
</dbReference>
<dbReference type="GeneID" id="20088516"/>
<dbReference type="AlphaFoldDB" id="A0A024TME6"/>
<dbReference type="RefSeq" id="XP_008876382.1">
    <property type="nucleotide sequence ID" value="XM_008878160.1"/>
</dbReference>